<dbReference type="InterPro" id="IPR015424">
    <property type="entry name" value="PyrdxlP-dep_Trfase"/>
</dbReference>
<dbReference type="InterPro" id="IPR015422">
    <property type="entry name" value="PyrdxlP-dep_Trfase_small"/>
</dbReference>
<proteinExistence type="inferred from homology"/>
<dbReference type="PANTHER" id="PTHR11808:SF80">
    <property type="entry name" value="CYSTATHIONINE GAMMA-LYASE"/>
    <property type="match status" value="1"/>
</dbReference>
<evidence type="ECO:0000256" key="3">
    <source>
        <dbReference type="RuleBase" id="RU362118"/>
    </source>
</evidence>
<keyword evidence="4" id="KW-0808">Transferase</keyword>
<dbReference type="EMBL" id="CAKMMW010000026">
    <property type="protein sequence ID" value="CAH1226314.1"/>
    <property type="molecule type" value="Genomic_DNA"/>
</dbReference>
<dbReference type="GO" id="GO:0003962">
    <property type="term" value="F:cystathionine gamma-synthase activity"/>
    <property type="evidence" value="ECO:0007669"/>
    <property type="project" value="UniProtKB-EC"/>
</dbReference>
<dbReference type="RefSeq" id="WP_236292059.1">
    <property type="nucleotide sequence ID" value="NZ_CAKMMW010000026.1"/>
</dbReference>
<evidence type="ECO:0000313" key="5">
    <source>
        <dbReference type="Proteomes" id="UP000838821"/>
    </source>
</evidence>
<evidence type="ECO:0000256" key="2">
    <source>
        <dbReference type="ARBA" id="ARBA00022898"/>
    </source>
</evidence>
<organism evidence="4 5">
    <name type="scientific">Paenibacillus allorhizoplanae</name>
    <dbReference type="NCBI Taxonomy" id="2905648"/>
    <lineage>
        <taxon>Bacteria</taxon>
        <taxon>Bacillati</taxon>
        <taxon>Bacillota</taxon>
        <taxon>Bacilli</taxon>
        <taxon>Bacillales</taxon>
        <taxon>Paenibacillaceae</taxon>
        <taxon>Paenibacillus</taxon>
    </lineage>
</organism>
<gene>
    <name evidence="4" type="primary">metB</name>
    <name evidence="4" type="ORF">PAECIP111891_05929</name>
</gene>
<reference evidence="4" key="1">
    <citation type="submission" date="2022-01" db="EMBL/GenBank/DDBJ databases">
        <authorList>
            <person name="Criscuolo A."/>
        </authorList>
    </citation>
    <scope>NUCLEOTIDE SEQUENCE</scope>
    <source>
        <strain evidence="4">CIP111891</strain>
    </source>
</reference>
<dbReference type="PIRSF" id="PIRSF001434">
    <property type="entry name" value="CGS"/>
    <property type="match status" value="1"/>
</dbReference>
<sequence>MDKDDIKSKEDLLAHLGDDYDRFLGAIVPPIFQNSLFTRKTVNHGYTYTRVSNPTTEIAEMKIAALEGGEEARCFSSGMAAISAALTYYLEKDSHVICPRAAYVPAKAFLETYMKKFGCEVTLVSGESIKEFEQAIRPNTKVIYLESPLSNIFSLQDLKAISSLAKSYGIATIIDNTWATPLYQNPLAYGIDLVVHSASKYLGGHSDILGGVIIGSKQILESITNNERSLFGAVMDPHQSWLLIRSLRTLAVRMRQHEENGKKVAAFLEGHSQVSTVYYPGLPSHPQYELGCRQMSGYSGLLSFVPKGDKQQIMKMMKSLRYFEEGPSWGGFESLINSPGLWVNEETSLLSGIPIGLMRISVGLESAESIIEDLDRALIEMTR</sequence>
<dbReference type="EC" id="2.5.1.48" evidence="4"/>
<dbReference type="PANTHER" id="PTHR11808">
    <property type="entry name" value="TRANS-SULFURATION ENZYME FAMILY MEMBER"/>
    <property type="match status" value="1"/>
</dbReference>
<comment type="caution">
    <text evidence="4">The sequence shown here is derived from an EMBL/GenBank/DDBJ whole genome shotgun (WGS) entry which is preliminary data.</text>
</comment>
<dbReference type="Proteomes" id="UP000838821">
    <property type="component" value="Unassembled WGS sequence"/>
</dbReference>
<dbReference type="Pfam" id="PF01053">
    <property type="entry name" value="Cys_Met_Meta_PP"/>
    <property type="match status" value="1"/>
</dbReference>
<dbReference type="CDD" id="cd00614">
    <property type="entry name" value="CGS_like"/>
    <property type="match status" value="1"/>
</dbReference>
<evidence type="ECO:0000256" key="1">
    <source>
        <dbReference type="ARBA" id="ARBA00001933"/>
    </source>
</evidence>
<protein>
    <submittedName>
        <fullName evidence="4">Cystathionine gamma-synthase</fullName>
        <ecNumber evidence="4">2.5.1.48</ecNumber>
    </submittedName>
</protein>
<accession>A0ABN8H3B5</accession>
<evidence type="ECO:0000313" key="4">
    <source>
        <dbReference type="EMBL" id="CAH1226314.1"/>
    </source>
</evidence>
<name>A0ABN8H3B5_9BACL</name>
<dbReference type="InterPro" id="IPR000277">
    <property type="entry name" value="Cys/Met-Metab_PyrdxlP-dep_enz"/>
</dbReference>
<dbReference type="Gene3D" id="3.40.640.10">
    <property type="entry name" value="Type I PLP-dependent aspartate aminotransferase-like (Major domain)"/>
    <property type="match status" value="1"/>
</dbReference>
<dbReference type="Gene3D" id="3.90.1150.10">
    <property type="entry name" value="Aspartate Aminotransferase, domain 1"/>
    <property type="match status" value="1"/>
</dbReference>
<dbReference type="SUPFAM" id="SSF53383">
    <property type="entry name" value="PLP-dependent transferases"/>
    <property type="match status" value="1"/>
</dbReference>
<dbReference type="InterPro" id="IPR015421">
    <property type="entry name" value="PyrdxlP-dep_Trfase_major"/>
</dbReference>
<comment type="similarity">
    <text evidence="3">Belongs to the trans-sulfuration enzymes family.</text>
</comment>
<comment type="cofactor">
    <cofactor evidence="1 3">
        <name>pyridoxal 5'-phosphate</name>
        <dbReference type="ChEBI" id="CHEBI:597326"/>
    </cofactor>
</comment>
<keyword evidence="5" id="KW-1185">Reference proteome</keyword>
<keyword evidence="2 3" id="KW-0663">Pyridoxal phosphate</keyword>